<accession>A0A699RRI9</accession>
<organism evidence="1">
    <name type="scientific">Tanacetum cinerariifolium</name>
    <name type="common">Dalmatian daisy</name>
    <name type="synonym">Chrysanthemum cinerariifolium</name>
    <dbReference type="NCBI Taxonomy" id="118510"/>
    <lineage>
        <taxon>Eukaryota</taxon>
        <taxon>Viridiplantae</taxon>
        <taxon>Streptophyta</taxon>
        <taxon>Embryophyta</taxon>
        <taxon>Tracheophyta</taxon>
        <taxon>Spermatophyta</taxon>
        <taxon>Magnoliopsida</taxon>
        <taxon>eudicotyledons</taxon>
        <taxon>Gunneridae</taxon>
        <taxon>Pentapetalae</taxon>
        <taxon>asterids</taxon>
        <taxon>campanulids</taxon>
        <taxon>Asterales</taxon>
        <taxon>Asteraceae</taxon>
        <taxon>Asteroideae</taxon>
        <taxon>Anthemideae</taxon>
        <taxon>Anthemidinae</taxon>
        <taxon>Tanacetum</taxon>
    </lineage>
</organism>
<comment type="caution">
    <text evidence="1">The sequence shown here is derived from an EMBL/GenBank/DDBJ whole genome shotgun (WGS) entry which is preliminary data.</text>
</comment>
<proteinExistence type="predicted"/>
<dbReference type="AlphaFoldDB" id="A0A699RRI9"/>
<feature type="non-terminal residue" evidence="1">
    <location>
        <position position="1"/>
    </location>
</feature>
<reference evidence="1" key="1">
    <citation type="journal article" date="2019" name="Sci. Rep.">
        <title>Draft genome of Tanacetum cinerariifolium, the natural source of mosquito coil.</title>
        <authorList>
            <person name="Yamashiro T."/>
            <person name="Shiraishi A."/>
            <person name="Satake H."/>
            <person name="Nakayama K."/>
        </authorList>
    </citation>
    <scope>NUCLEOTIDE SEQUENCE</scope>
</reference>
<dbReference type="EMBL" id="BKCJ011114720">
    <property type="protein sequence ID" value="GFC88276.1"/>
    <property type="molecule type" value="Genomic_DNA"/>
</dbReference>
<gene>
    <name evidence="1" type="ORF">Tci_860246</name>
</gene>
<name>A0A699RRI9_TANCI</name>
<evidence type="ECO:0000313" key="1">
    <source>
        <dbReference type="EMBL" id="GFC88276.1"/>
    </source>
</evidence>
<sequence length="182" mass="20008">SLTKELKSFNTKVESLPFKETVVDKEKSSKHGRKITDIDADAEVNLKNKYNLDMAHEETVLSMQDVTDVDGKAVAKIIVDEVSTAGGKFNANNEEPVSAALTNITTAQPSEATKITVDITTALKAKGIVFHDMEELTTRIASLKSQVKDKGKAKLVEEPKVLKLRKAQIAIDEEVTRRIEAE</sequence>
<protein>
    <submittedName>
        <fullName evidence="1">Uncharacterized protein</fullName>
    </submittedName>
</protein>